<name>A0ABN2NBM2_9PSEU</name>
<organism evidence="3 4">
    <name type="scientific">Pseudonocardia ailaonensis</name>
    <dbReference type="NCBI Taxonomy" id="367279"/>
    <lineage>
        <taxon>Bacteria</taxon>
        <taxon>Bacillati</taxon>
        <taxon>Actinomycetota</taxon>
        <taxon>Actinomycetes</taxon>
        <taxon>Pseudonocardiales</taxon>
        <taxon>Pseudonocardiaceae</taxon>
        <taxon>Pseudonocardia</taxon>
    </lineage>
</organism>
<dbReference type="Pfam" id="PF04909">
    <property type="entry name" value="Amidohydro_2"/>
    <property type="match status" value="1"/>
</dbReference>
<dbReference type="EMBL" id="BAAAQK010000014">
    <property type="protein sequence ID" value="GAA1857521.1"/>
    <property type="molecule type" value="Genomic_DNA"/>
</dbReference>
<feature type="domain" description="Amidohydrolase-related" evidence="2">
    <location>
        <begin position="122"/>
        <end position="399"/>
    </location>
</feature>
<dbReference type="Gene3D" id="3.20.20.140">
    <property type="entry name" value="Metal-dependent hydrolases"/>
    <property type="match status" value="1"/>
</dbReference>
<dbReference type="Proteomes" id="UP001500449">
    <property type="component" value="Unassembled WGS sequence"/>
</dbReference>
<evidence type="ECO:0000313" key="4">
    <source>
        <dbReference type="Proteomes" id="UP001500449"/>
    </source>
</evidence>
<proteinExistence type="predicted"/>
<dbReference type="InterPro" id="IPR032465">
    <property type="entry name" value="ACMSD"/>
</dbReference>
<comment type="caution">
    <text evidence="3">The sequence shown here is derived from an EMBL/GenBank/DDBJ whole genome shotgun (WGS) entry which is preliminary data.</text>
</comment>
<keyword evidence="1" id="KW-0456">Lyase</keyword>
<evidence type="ECO:0000313" key="3">
    <source>
        <dbReference type="EMBL" id="GAA1857521.1"/>
    </source>
</evidence>
<dbReference type="InterPro" id="IPR032466">
    <property type="entry name" value="Metal_Hydrolase"/>
</dbReference>
<dbReference type="PANTHER" id="PTHR21240:SF28">
    <property type="entry name" value="ISO-OROTATE DECARBOXYLASE (EUROFUNG)"/>
    <property type="match status" value="1"/>
</dbReference>
<dbReference type="RefSeq" id="WP_344419633.1">
    <property type="nucleotide sequence ID" value="NZ_BAAAQK010000014.1"/>
</dbReference>
<gene>
    <name evidence="3" type="ORF">GCM10009836_42160</name>
</gene>
<keyword evidence="4" id="KW-1185">Reference proteome</keyword>
<dbReference type="SUPFAM" id="SSF51556">
    <property type="entry name" value="Metallo-dependent hydrolases"/>
    <property type="match status" value="1"/>
</dbReference>
<evidence type="ECO:0000259" key="2">
    <source>
        <dbReference type="Pfam" id="PF04909"/>
    </source>
</evidence>
<sequence>MDRTGTTAAGPWLDRAVDADTHEMVPFHLWAQEFGESVAETMAPFAASPRFTDNGVNSIVRPDIVADDVPMTSEVVWTMKGAGAPAAIDMGRRTELMDLMGVDRALMFPSFGLIGMRLAASPELAGPAFALDITAADARRIGVEVMEAANDWAARVTGETGGRRLRPVAVMLLESADRMTAQLARLIEQGIRAIWIPAASPPADTSPADPALDAFWRMAADADVAVTLHVGSDFSFAASTRWSANVPAFATPKASVEFPVGPYTGATVNFASENYLAAMVLGGVFERVPNLRFGVIEIGAGWFGPLAERLDMWAGELHKALRGVLSMRPSEYLARNVRVTPLNFEPIDRYFERYPDLADCYCFSTDYPHLEGGAAIKAQNLATLGPLGADVAEKYFVRNGEWLCP</sequence>
<dbReference type="PANTHER" id="PTHR21240">
    <property type="entry name" value="2-AMINO-3-CARBOXYLMUCONATE-6-SEMIALDEHYDE DECARBOXYLASE"/>
    <property type="match status" value="1"/>
</dbReference>
<accession>A0ABN2NBM2</accession>
<dbReference type="InterPro" id="IPR006680">
    <property type="entry name" value="Amidohydro-rel"/>
</dbReference>
<protein>
    <recommendedName>
        <fullName evidence="2">Amidohydrolase-related domain-containing protein</fullName>
    </recommendedName>
</protein>
<evidence type="ECO:0000256" key="1">
    <source>
        <dbReference type="ARBA" id="ARBA00023239"/>
    </source>
</evidence>
<reference evidence="3 4" key="1">
    <citation type="journal article" date="2019" name="Int. J. Syst. Evol. Microbiol.">
        <title>The Global Catalogue of Microorganisms (GCM) 10K type strain sequencing project: providing services to taxonomists for standard genome sequencing and annotation.</title>
        <authorList>
            <consortium name="The Broad Institute Genomics Platform"/>
            <consortium name="The Broad Institute Genome Sequencing Center for Infectious Disease"/>
            <person name="Wu L."/>
            <person name="Ma J."/>
        </authorList>
    </citation>
    <scope>NUCLEOTIDE SEQUENCE [LARGE SCALE GENOMIC DNA]</scope>
    <source>
        <strain evidence="3 4">JCM 16009</strain>
    </source>
</reference>